<proteinExistence type="predicted"/>
<dbReference type="HOGENOM" id="CLU_1413986_0_0_5"/>
<evidence type="ECO:0000313" key="1">
    <source>
        <dbReference type="EMBL" id="EAU48141.1"/>
    </source>
</evidence>
<sequence>MNEQDTHPTGHRTGAYTGEGIWSYCPFREQARELSLAPALAAQLQRAEDFCRDRLPDLFEHTGLSAPGGTWQVFPDRQLFKLTTASGRSWYARYALLASWRAESHSWLWSWAFPPAWNTPAELLSVAHRMRLAGAREGWDLLTEPSLLANEDEAWRLGALAAQSAGMPLVYCAGVGGGMTHVYAIDTPSWMS</sequence>
<accession>Q0FVI5</accession>
<name>Q0FVI5_SALBH</name>
<dbReference type="OrthoDB" id="7826467at2"/>
<reference evidence="1 2" key="1">
    <citation type="journal article" date="2010" name="J. Bacteriol.">
        <title>Genome sequences of Pelagibaca bermudensis HTCC2601T and Maritimibacter alkaliphilus HTCC2654T, the type strains of two marine Roseobacter genera.</title>
        <authorList>
            <person name="Thrash J.C."/>
            <person name="Cho J.C."/>
            <person name="Ferriera S."/>
            <person name="Johnson J."/>
            <person name="Vergin K.L."/>
            <person name="Giovannoni S.J."/>
        </authorList>
    </citation>
    <scope>NUCLEOTIDE SEQUENCE [LARGE SCALE GENOMIC DNA]</scope>
    <source>
        <strain evidence="2">DSM 26914 / JCM 13377 / KCTC 12554 / HTCC2601</strain>
    </source>
</reference>
<keyword evidence="2" id="KW-1185">Reference proteome</keyword>
<evidence type="ECO:0000313" key="2">
    <source>
        <dbReference type="Proteomes" id="UP000006230"/>
    </source>
</evidence>
<gene>
    <name evidence="1" type="ORF">R2601_14285</name>
</gene>
<dbReference type="AlphaFoldDB" id="Q0FVI5"/>
<dbReference type="STRING" id="314265.R2601_14285"/>
<dbReference type="eggNOG" id="ENOG503411K">
    <property type="taxonomic scope" value="Bacteria"/>
</dbReference>
<protein>
    <submittedName>
        <fullName evidence="1">Uncharacterized protein</fullName>
    </submittedName>
</protein>
<dbReference type="EMBL" id="AATQ01000002">
    <property type="protein sequence ID" value="EAU48141.1"/>
    <property type="molecule type" value="Genomic_DNA"/>
</dbReference>
<dbReference type="RefSeq" id="WP_007795405.1">
    <property type="nucleotide sequence ID" value="NZ_DS022276.1"/>
</dbReference>
<organism evidence="1 2">
    <name type="scientific">Salipiger bermudensis (strain DSM 26914 / JCM 13377 / KCTC 12554 / HTCC2601)</name>
    <name type="common">Pelagibaca bermudensis</name>
    <dbReference type="NCBI Taxonomy" id="314265"/>
    <lineage>
        <taxon>Bacteria</taxon>
        <taxon>Pseudomonadati</taxon>
        <taxon>Pseudomonadota</taxon>
        <taxon>Alphaproteobacteria</taxon>
        <taxon>Rhodobacterales</taxon>
        <taxon>Roseobacteraceae</taxon>
        <taxon>Salipiger</taxon>
    </lineage>
</organism>
<comment type="caution">
    <text evidence="1">The sequence shown here is derived from an EMBL/GenBank/DDBJ whole genome shotgun (WGS) entry which is preliminary data.</text>
</comment>
<dbReference type="InterPro" id="IPR049249">
    <property type="entry name" value="DUF6882"/>
</dbReference>
<dbReference type="Proteomes" id="UP000006230">
    <property type="component" value="Unassembled WGS sequence"/>
</dbReference>
<dbReference type="Pfam" id="PF21813">
    <property type="entry name" value="DUF6882"/>
    <property type="match status" value="1"/>
</dbReference>